<evidence type="ECO:0000313" key="3">
    <source>
        <dbReference type="Proteomes" id="UP000002222"/>
    </source>
</evidence>
<evidence type="ECO:0000256" key="1">
    <source>
        <dbReference type="SAM" id="MobiDB-lite"/>
    </source>
</evidence>
<dbReference type="EMBL" id="CP001816">
    <property type="protein sequence ID" value="ACZ11974.1"/>
    <property type="molecule type" value="Genomic_DNA"/>
</dbReference>
<evidence type="ECO:0000313" key="2">
    <source>
        <dbReference type="EMBL" id="ACZ11974.1"/>
    </source>
</evidence>
<dbReference type="Proteomes" id="UP000002222">
    <property type="component" value="Chromosome"/>
</dbReference>
<keyword evidence="3" id="KW-1185">Reference proteome</keyword>
<dbReference type="OrthoDB" id="9922108at2"/>
<dbReference type="KEGG" id="sdl:Sdel_0944"/>
<dbReference type="STRING" id="525898.Sdel_0944"/>
<reference evidence="3" key="1">
    <citation type="submission" date="2009-11" db="EMBL/GenBank/DDBJ databases">
        <title>The complete genome of Sulfurospirillum deleyianum DSM 6946.</title>
        <authorList>
            <consortium name="US DOE Joint Genome Institute (JGI-PGF)"/>
            <person name="Lucas S."/>
            <person name="Copeland A."/>
            <person name="Lapidus A."/>
            <person name="Glavina del Rio T."/>
            <person name="Dalin E."/>
            <person name="Tice H."/>
            <person name="Bruce D."/>
            <person name="Goodwin L."/>
            <person name="Pitluck S."/>
            <person name="Kyrpides N."/>
            <person name="Mavromatis K."/>
            <person name="Ivanova N."/>
            <person name="Ovchinnikova G."/>
            <person name="Munk A.C."/>
            <person name="Lu M."/>
            <person name="Brettin T."/>
            <person name="Detter J.C."/>
            <person name="Han C."/>
            <person name="Tapia R."/>
            <person name="Larimer F."/>
            <person name="Land M."/>
            <person name="Hauser L."/>
            <person name="Markowitz V."/>
            <person name="Cheng J.F."/>
            <person name="Hugenholtz P."/>
            <person name="Woyke T."/>
            <person name="Wu D."/>
            <person name="Aumann P."/>
            <person name="Schneider S."/>
            <person name="Lang E."/>
            <person name="Spring S."/>
            <person name="Klenk H.P."/>
            <person name="Eisen J.A."/>
        </authorList>
    </citation>
    <scope>NUCLEOTIDE SEQUENCE [LARGE SCALE GENOMIC DNA]</scope>
    <source>
        <strain evidence="3">ATCC 51133 / DSM 6946 / 5175</strain>
    </source>
</reference>
<protein>
    <submittedName>
        <fullName evidence="2">Uncharacterized protein</fullName>
    </submittedName>
</protein>
<dbReference type="HOGENOM" id="CLU_2412068_0_0_7"/>
<dbReference type="AlphaFoldDB" id="D1B1K4"/>
<dbReference type="RefSeq" id="WP_012856734.1">
    <property type="nucleotide sequence ID" value="NC_013512.1"/>
</dbReference>
<organism evidence="2 3">
    <name type="scientific">Sulfurospirillum deleyianum (strain ATCC 51133 / DSM 6946 / 5175)</name>
    <dbReference type="NCBI Taxonomy" id="525898"/>
    <lineage>
        <taxon>Bacteria</taxon>
        <taxon>Pseudomonadati</taxon>
        <taxon>Campylobacterota</taxon>
        <taxon>Epsilonproteobacteria</taxon>
        <taxon>Campylobacterales</taxon>
        <taxon>Sulfurospirillaceae</taxon>
        <taxon>Sulfurospirillum</taxon>
    </lineage>
</organism>
<gene>
    <name evidence="2" type="ordered locus">Sdel_0944</name>
</gene>
<accession>D1B1K4</accession>
<proteinExistence type="predicted"/>
<feature type="region of interest" description="Disordered" evidence="1">
    <location>
        <begin position="1"/>
        <end position="29"/>
    </location>
</feature>
<sequence>MHKEIINASLNKKKQTKRQQLSSTKEKKTSLHVMEAVERAITHKGKKSTLDESSLNPRAKALLEELSSELGISKEVIAELAITLYRFCKDQV</sequence>
<name>D1B1K4_SULD5</name>
<reference evidence="2 3" key="2">
    <citation type="journal article" date="2010" name="Stand. Genomic Sci.">
        <title>Complete genome sequence of Sulfurospirillum deleyianum type strain (5175).</title>
        <authorList>
            <person name="Sikorski J."/>
            <person name="Lapidus A."/>
            <person name="Copeland A."/>
            <person name="Glavina Del Rio T."/>
            <person name="Nolan M."/>
            <person name="Lucas S."/>
            <person name="Chen F."/>
            <person name="Tice H."/>
            <person name="Cheng J.F."/>
            <person name="Saunders E."/>
            <person name="Bruce D."/>
            <person name="Goodwin L."/>
            <person name="Pitluck S."/>
            <person name="Ovchinnikova G."/>
            <person name="Pati A."/>
            <person name="Ivanova N."/>
            <person name="Mavromatis K."/>
            <person name="Chen A."/>
            <person name="Palaniappan K."/>
            <person name="Chain P."/>
            <person name="Land M."/>
            <person name="Hauser L."/>
            <person name="Chang Y.J."/>
            <person name="Jeffries C.D."/>
            <person name="Brettin T."/>
            <person name="Detter J.C."/>
            <person name="Han C."/>
            <person name="Rohde M."/>
            <person name="Lang E."/>
            <person name="Spring S."/>
            <person name="Goker M."/>
            <person name="Bristow J."/>
            <person name="Eisen J.A."/>
            <person name="Markowitz V."/>
            <person name="Hugenholtz P."/>
            <person name="Kyrpides N.C."/>
            <person name="Klenk H.P."/>
        </authorList>
    </citation>
    <scope>NUCLEOTIDE SEQUENCE [LARGE SCALE GENOMIC DNA]</scope>
    <source>
        <strain evidence="3">ATCC 51133 / DSM 6946 / 5175</strain>
    </source>
</reference>